<gene>
    <name evidence="2" type="ORF">SAMN06296020_11637</name>
</gene>
<comment type="caution">
    <text evidence="2">The sequence shown here is derived from an EMBL/GenBank/DDBJ whole genome shotgun (WGS) entry which is preliminary data.</text>
</comment>
<keyword evidence="3" id="KW-1185">Reference proteome</keyword>
<feature type="compositionally biased region" description="Basic and acidic residues" evidence="1">
    <location>
        <begin position="23"/>
        <end position="35"/>
    </location>
</feature>
<evidence type="ECO:0000313" key="2">
    <source>
        <dbReference type="EMBL" id="SMP68007.1"/>
    </source>
</evidence>
<protein>
    <submittedName>
        <fullName evidence="2">Uncharacterized protein</fullName>
    </submittedName>
</protein>
<name>A0AA46AK53_9CLOT</name>
<dbReference type="AlphaFoldDB" id="A0AA46AK53"/>
<sequence length="35" mass="3890">MAQSHECESIKAEGSQHGLEMNGLHKTEKKGNKDH</sequence>
<dbReference type="EMBL" id="FXUF01000016">
    <property type="protein sequence ID" value="SMP68007.1"/>
    <property type="molecule type" value="Genomic_DNA"/>
</dbReference>
<dbReference type="Proteomes" id="UP001158066">
    <property type="component" value="Unassembled WGS sequence"/>
</dbReference>
<organism evidence="2 3">
    <name type="scientific">Anoxynatronum buryatiense</name>
    <dbReference type="NCBI Taxonomy" id="489973"/>
    <lineage>
        <taxon>Bacteria</taxon>
        <taxon>Bacillati</taxon>
        <taxon>Bacillota</taxon>
        <taxon>Clostridia</taxon>
        <taxon>Eubacteriales</taxon>
        <taxon>Clostridiaceae</taxon>
        <taxon>Anoxynatronum</taxon>
    </lineage>
</organism>
<proteinExistence type="predicted"/>
<evidence type="ECO:0000313" key="3">
    <source>
        <dbReference type="Proteomes" id="UP001158066"/>
    </source>
</evidence>
<accession>A0AA46AK53</accession>
<evidence type="ECO:0000256" key="1">
    <source>
        <dbReference type="SAM" id="MobiDB-lite"/>
    </source>
</evidence>
<feature type="compositionally biased region" description="Basic and acidic residues" evidence="1">
    <location>
        <begin position="1"/>
        <end position="11"/>
    </location>
</feature>
<feature type="region of interest" description="Disordered" evidence="1">
    <location>
        <begin position="1"/>
        <end position="35"/>
    </location>
</feature>
<reference evidence="2" key="1">
    <citation type="submission" date="2017-05" db="EMBL/GenBank/DDBJ databases">
        <authorList>
            <person name="Varghese N."/>
            <person name="Submissions S."/>
        </authorList>
    </citation>
    <scope>NUCLEOTIDE SEQUENCE</scope>
    <source>
        <strain evidence="2">Su22</strain>
    </source>
</reference>